<dbReference type="Pfam" id="PF01757">
    <property type="entry name" value="Acyl_transf_3"/>
    <property type="match status" value="1"/>
</dbReference>
<evidence type="ECO:0000256" key="1">
    <source>
        <dbReference type="SAM" id="Phobius"/>
    </source>
</evidence>
<dbReference type="RefSeq" id="WP_248355461.1">
    <property type="nucleotide sequence ID" value="NZ_AP025591.1"/>
</dbReference>
<feature type="transmembrane region" description="Helical" evidence="1">
    <location>
        <begin position="306"/>
        <end position="329"/>
    </location>
</feature>
<protein>
    <recommendedName>
        <fullName evidence="2">Acyltransferase 3 domain-containing protein</fullName>
    </recommendedName>
</protein>
<organism evidence="3 4">
    <name type="scientific">Anaeromyxobacter oryzae</name>
    <dbReference type="NCBI Taxonomy" id="2918170"/>
    <lineage>
        <taxon>Bacteria</taxon>
        <taxon>Pseudomonadati</taxon>
        <taxon>Myxococcota</taxon>
        <taxon>Myxococcia</taxon>
        <taxon>Myxococcales</taxon>
        <taxon>Cystobacterineae</taxon>
        <taxon>Anaeromyxobacteraceae</taxon>
        <taxon>Anaeromyxobacter</taxon>
    </lineage>
</organism>
<feature type="transmembrane region" description="Helical" evidence="1">
    <location>
        <begin position="145"/>
        <end position="164"/>
    </location>
</feature>
<sequence>MAASQRKLWLDWQRGLAVLFMVEVHVLDAWLSPAARHGGPYAALLMLGGFAAPGFLYMAGLSQALADASQERKGVAPADRRRGALRRAVWLLGVAYGFRLAEYLLGGAWRRPDGWQDLLKVDILNVIAVGLALSAVAVGRPRRLGALLAGAAALGIVLATPPIADVLRHYDLPRAGQAADAAARVAPNRAVDVGLAYLYASWPRANFSLFNWVAFLLAGAAVAPLAAGPRRPLRWLGLGAALFALGWAVDRGPDLYAYQSFWRTSPAWFAMRLGICAGFTGLLQLVPDRAERPLAWLSTLGRQSLVGYIASVELTYGVLMDGLAVRLGATPLRKALSFGATVSGMVAMVALTWAISVAWERLQAWRKGRPRATPAAAA</sequence>
<evidence type="ECO:0000313" key="3">
    <source>
        <dbReference type="EMBL" id="BDG06134.1"/>
    </source>
</evidence>
<keyword evidence="1" id="KW-1133">Transmembrane helix</keyword>
<name>A0ABN6N2J1_9BACT</name>
<feature type="transmembrane region" description="Helical" evidence="1">
    <location>
        <begin position="118"/>
        <end position="138"/>
    </location>
</feature>
<keyword evidence="1" id="KW-0472">Membrane</keyword>
<feature type="domain" description="Acyltransferase 3" evidence="2">
    <location>
        <begin position="8"/>
        <end position="356"/>
    </location>
</feature>
<dbReference type="InterPro" id="IPR002656">
    <property type="entry name" value="Acyl_transf_3_dom"/>
</dbReference>
<keyword evidence="1" id="KW-0812">Transmembrane</keyword>
<proteinExistence type="predicted"/>
<feature type="transmembrane region" description="Helical" evidence="1">
    <location>
        <begin position="43"/>
        <end position="66"/>
    </location>
</feature>
<dbReference type="Proteomes" id="UP001162891">
    <property type="component" value="Chromosome"/>
</dbReference>
<accession>A0ABN6N2J1</accession>
<dbReference type="EMBL" id="AP025591">
    <property type="protein sequence ID" value="BDG06134.1"/>
    <property type="molecule type" value="Genomic_DNA"/>
</dbReference>
<evidence type="ECO:0000313" key="4">
    <source>
        <dbReference type="Proteomes" id="UP001162891"/>
    </source>
</evidence>
<feature type="transmembrane region" description="Helical" evidence="1">
    <location>
        <begin position="335"/>
        <end position="359"/>
    </location>
</feature>
<evidence type="ECO:0000259" key="2">
    <source>
        <dbReference type="Pfam" id="PF01757"/>
    </source>
</evidence>
<feature type="transmembrane region" description="Helical" evidence="1">
    <location>
        <begin position="209"/>
        <end position="226"/>
    </location>
</feature>
<feature type="transmembrane region" description="Helical" evidence="1">
    <location>
        <begin position="12"/>
        <end position="31"/>
    </location>
</feature>
<keyword evidence="4" id="KW-1185">Reference proteome</keyword>
<feature type="transmembrane region" description="Helical" evidence="1">
    <location>
        <begin position="233"/>
        <end position="249"/>
    </location>
</feature>
<feature type="transmembrane region" description="Helical" evidence="1">
    <location>
        <begin position="87"/>
        <end position="106"/>
    </location>
</feature>
<reference evidence="4" key="1">
    <citation type="journal article" date="2022" name="Int. J. Syst. Evol. Microbiol.">
        <title>Anaeromyxobacter oryzae sp. nov., Anaeromyxobacter diazotrophicus sp. nov. and Anaeromyxobacter paludicola sp. nov., isolated from paddy soils.</title>
        <authorList>
            <person name="Itoh H."/>
            <person name="Xu Z."/>
            <person name="Mise K."/>
            <person name="Masuda Y."/>
            <person name="Ushijima N."/>
            <person name="Hayakawa C."/>
            <person name="Shiratori Y."/>
            <person name="Senoo K."/>
        </authorList>
    </citation>
    <scope>NUCLEOTIDE SEQUENCE [LARGE SCALE GENOMIC DNA]</scope>
    <source>
        <strain evidence="4">Red232</strain>
    </source>
</reference>
<feature type="transmembrane region" description="Helical" evidence="1">
    <location>
        <begin position="269"/>
        <end position="286"/>
    </location>
</feature>
<gene>
    <name evidence="3" type="ORF">AMOR_51300</name>
</gene>